<dbReference type="Gene3D" id="2.60.120.10">
    <property type="entry name" value="Jelly Rolls"/>
    <property type="match status" value="1"/>
</dbReference>
<keyword evidence="3 6" id="KW-0238">DNA-binding</keyword>
<feature type="domain" description="HTH araC/xylS-type" evidence="5">
    <location>
        <begin position="161"/>
        <end position="262"/>
    </location>
</feature>
<comment type="caution">
    <text evidence="6">The sequence shown here is derived from an EMBL/GenBank/DDBJ whole genome shotgun (WGS) entry which is preliminary data.</text>
</comment>
<dbReference type="InterPro" id="IPR003313">
    <property type="entry name" value="AraC-bd"/>
</dbReference>
<dbReference type="PANTHER" id="PTHR11019:SF190">
    <property type="entry name" value="ARAC-FAMILY REGULATORY PROTEIN"/>
    <property type="match status" value="1"/>
</dbReference>
<evidence type="ECO:0000259" key="5">
    <source>
        <dbReference type="PROSITE" id="PS01124"/>
    </source>
</evidence>
<dbReference type="CDD" id="cd06124">
    <property type="entry name" value="cupin_NimR-like_N"/>
    <property type="match status" value="1"/>
</dbReference>
<dbReference type="Pfam" id="PF12833">
    <property type="entry name" value="HTH_18"/>
    <property type="match status" value="1"/>
</dbReference>
<evidence type="ECO:0000256" key="3">
    <source>
        <dbReference type="ARBA" id="ARBA00023125"/>
    </source>
</evidence>
<proteinExistence type="predicted"/>
<keyword evidence="1" id="KW-0678">Repressor</keyword>
<evidence type="ECO:0000256" key="2">
    <source>
        <dbReference type="ARBA" id="ARBA00023015"/>
    </source>
</evidence>
<keyword evidence="4" id="KW-0804">Transcription</keyword>
<dbReference type="GO" id="GO:0003700">
    <property type="term" value="F:DNA-binding transcription factor activity"/>
    <property type="evidence" value="ECO:0007669"/>
    <property type="project" value="InterPro"/>
</dbReference>
<protein>
    <submittedName>
        <fullName evidence="6">AraC-like DNA-binding protein</fullName>
    </submittedName>
</protein>
<dbReference type="GO" id="GO:0043565">
    <property type="term" value="F:sequence-specific DNA binding"/>
    <property type="evidence" value="ECO:0007669"/>
    <property type="project" value="InterPro"/>
</dbReference>
<dbReference type="PANTHER" id="PTHR11019">
    <property type="entry name" value="HTH-TYPE TRANSCRIPTIONAL REGULATOR NIMR"/>
    <property type="match status" value="1"/>
</dbReference>
<dbReference type="RefSeq" id="WP_246713552.1">
    <property type="nucleotide sequence ID" value="NZ_JACIFY010000003.1"/>
</dbReference>
<dbReference type="Proteomes" id="UP000540909">
    <property type="component" value="Unassembled WGS sequence"/>
</dbReference>
<accession>A0A7W6R0B4</accession>
<name>A0A7W6R0B4_9HYPH</name>
<dbReference type="EMBL" id="JACIFY010000003">
    <property type="protein sequence ID" value="MBB4234469.1"/>
    <property type="molecule type" value="Genomic_DNA"/>
</dbReference>
<sequence>MASDKMSGEDGTGGDQMLPPDSIAMKIVQLAEVTSFPMDRHSWGQFVYSVAGVIELTVKSSRYAAPPDFGVWLPPETEHLAWAGDETSYLLLDIEQRLCDRLPSQASILSVGPIAKAILLDLKKRGIGEPRNADDARLMRVLIDQLSVGSPLESFLPLSDDRALKPVLEALCKNPGDGRSLEEWARQVHSTERTLARRCKRDLGMSFVKWRQRLRLSRAVAMLSDGLSVQTVGHKLGYSTTSAFIAMFQAAIGATPNAFRGRLREEDEGLR</sequence>
<gene>
    <name evidence="6" type="ORF">GGD57_001025</name>
</gene>
<evidence type="ECO:0000313" key="6">
    <source>
        <dbReference type="EMBL" id="MBB4234469.1"/>
    </source>
</evidence>
<dbReference type="FunFam" id="1.10.10.60:FF:000132">
    <property type="entry name" value="AraC family transcriptional regulator"/>
    <property type="match status" value="1"/>
</dbReference>
<dbReference type="PROSITE" id="PS01124">
    <property type="entry name" value="HTH_ARAC_FAMILY_2"/>
    <property type="match status" value="1"/>
</dbReference>
<reference evidence="6 7" key="1">
    <citation type="submission" date="2020-08" db="EMBL/GenBank/DDBJ databases">
        <title>Genomic Encyclopedia of Type Strains, Phase IV (KMG-V): Genome sequencing to study the core and pangenomes of soil and plant-associated prokaryotes.</title>
        <authorList>
            <person name="Whitman W."/>
        </authorList>
    </citation>
    <scope>NUCLEOTIDE SEQUENCE [LARGE SCALE GENOMIC DNA]</scope>
    <source>
        <strain evidence="6 7">SEMIA 4089</strain>
    </source>
</reference>
<evidence type="ECO:0000313" key="7">
    <source>
        <dbReference type="Proteomes" id="UP000540909"/>
    </source>
</evidence>
<dbReference type="Pfam" id="PF02311">
    <property type="entry name" value="AraC_binding"/>
    <property type="match status" value="1"/>
</dbReference>
<dbReference type="InterPro" id="IPR018062">
    <property type="entry name" value="HTH_AraC-typ_CS"/>
</dbReference>
<evidence type="ECO:0000256" key="4">
    <source>
        <dbReference type="ARBA" id="ARBA00023163"/>
    </source>
</evidence>
<dbReference type="AlphaFoldDB" id="A0A7W6R0B4"/>
<keyword evidence="2" id="KW-0805">Transcription regulation</keyword>
<dbReference type="PROSITE" id="PS00041">
    <property type="entry name" value="HTH_ARAC_FAMILY_1"/>
    <property type="match status" value="1"/>
</dbReference>
<dbReference type="SUPFAM" id="SSF51182">
    <property type="entry name" value="RmlC-like cupins"/>
    <property type="match status" value="1"/>
</dbReference>
<dbReference type="SUPFAM" id="SSF46689">
    <property type="entry name" value="Homeodomain-like"/>
    <property type="match status" value="1"/>
</dbReference>
<dbReference type="InterPro" id="IPR014710">
    <property type="entry name" value="RmlC-like_jellyroll"/>
</dbReference>
<organism evidence="6 7">
    <name type="scientific">Rhizobium esperanzae</name>
    <dbReference type="NCBI Taxonomy" id="1967781"/>
    <lineage>
        <taxon>Bacteria</taxon>
        <taxon>Pseudomonadati</taxon>
        <taxon>Pseudomonadota</taxon>
        <taxon>Alphaproteobacteria</taxon>
        <taxon>Hyphomicrobiales</taxon>
        <taxon>Rhizobiaceae</taxon>
        <taxon>Rhizobium/Agrobacterium group</taxon>
        <taxon>Rhizobium</taxon>
    </lineage>
</organism>
<dbReference type="InterPro" id="IPR011051">
    <property type="entry name" value="RmlC_Cupin_sf"/>
</dbReference>
<dbReference type="Gene3D" id="1.10.10.60">
    <property type="entry name" value="Homeodomain-like"/>
    <property type="match status" value="1"/>
</dbReference>
<dbReference type="InterPro" id="IPR018060">
    <property type="entry name" value="HTH_AraC"/>
</dbReference>
<evidence type="ECO:0000256" key="1">
    <source>
        <dbReference type="ARBA" id="ARBA00022491"/>
    </source>
</evidence>
<dbReference type="InterPro" id="IPR009057">
    <property type="entry name" value="Homeodomain-like_sf"/>
</dbReference>
<dbReference type="SMART" id="SM00342">
    <property type="entry name" value="HTH_ARAC"/>
    <property type="match status" value="1"/>
</dbReference>